<dbReference type="AlphaFoldDB" id="A0A1X0QLQ3"/>
<dbReference type="Proteomes" id="UP000242414">
    <property type="component" value="Unassembled WGS sequence"/>
</dbReference>
<feature type="region of interest" description="Disordered" evidence="1">
    <location>
        <begin position="111"/>
        <end position="164"/>
    </location>
</feature>
<gene>
    <name evidence="2" type="ORF">BCV72DRAFT_326658</name>
</gene>
<evidence type="ECO:0000313" key="2">
    <source>
        <dbReference type="EMBL" id="ORE00685.1"/>
    </source>
</evidence>
<sequence length="220" mass="25187">MEKTPLDPIVALGSFFIEQKQSLADHVHHHDPFIQHLYSSAKHIFQNQVTVDESMAGCLLRVVEDAESRYHKAIDMLDDDVQDTNAKKRTIDYLKEGMAFLRTCKRQFVSSRSSPSMPLSTTSSARELRSPPPENSIPETSSHLQTIPPEQPSSINDSAATDESSKNWQYIEGYIEQIGDDRMNWQACYRDGRRKGYFKNYSTHASLKNAYSRWKKKNGQ</sequence>
<feature type="compositionally biased region" description="Low complexity" evidence="1">
    <location>
        <begin position="111"/>
        <end position="124"/>
    </location>
</feature>
<dbReference type="EMBL" id="KV922378">
    <property type="protein sequence ID" value="ORE00685.1"/>
    <property type="molecule type" value="Genomic_DNA"/>
</dbReference>
<protein>
    <submittedName>
        <fullName evidence="2">Uncharacterized protein</fullName>
    </submittedName>
</protein>
<name>A0A1X0QLQ3_RHIZD</name>
<dbReference type="OrthoDB" id="2257025at2759"/>
<dbReference type="VEuPathDB" id="FungiDB:BCV72DRAFT_326658"/>
<organism evidence="2">
    <name type="scientific">Rhizopus microsporus var. microsporus</name>
    <dbReference type="NCBI Taxonomy" id="86635"/>
    <lineage>
        <taxon>Eukaryota</taxon>
        <taxon>Fungi</taxon>
        <taxon>Fungi incertae sedis</taxon>
        <taxon>Mucoromycota</taxon>
        <taxon>Mucoromycotina</taxon>
        <taxon>Mucoromycetes</taxon>
        <taxon>Mucorales</taxon>
        <taxon>Mucorineae</taxon>
        <taxon>Rhizopodaceae</taxon>
        <taxon>Rhizopus</taxon>
    </lineage>
</organism>
<evidence type="ECO:0000256" key="1">
    <source>
        <dbReference type="SAM" id="MobiDB-lite"/>
    </source>
</evidence>
<proteinExistence type="predicted"/>
<reference evidence="2" key="1">
    <citation type="journal article" date="2016" name="Proc. Natl. Acad. Sci. U.S.A.">
        <title>Lipid metabolic changes in an early divergent fungus govern the establishment of a mutualistic symbiosis with endobacteria.</title>
        <authorList>
            <person name="Lastovetsky O.A."/>
            <person name="Gaspar M.L."/>
            <person name="Mondo S.J."/>
            <person name="LaButti K.M."/>
            <person name="Sandor L."/>
            <person name="Grigoriev I.V."/>
            <person name="Henry S.A."/>
            <person name="Pawlowska T.E."/>
        </authorList>
    </citation>
    <scope>NUCLEOTIDE SEQUENCE [LARGE SCALE GENOMIC DNA]</scope>
    <source>
        <strain evidence="2">ATCC 52814</strain>
    </source>
</reference>
<feature type="compositionally biased region" description="Polar residues" evidence="1">
    <location>
        <begin position="152"/>
        <end position="164"/>
    </location>
</feature>
<accession>A0A1X0QLQ3</accession>